<name>A0ABS3VYN3_MICEH</name>
<proteinExistence type="predicted"/>
<dbReference type="RefSeq" id="WP_244454212.1">
    <property type="nucleotide sequence ID" value="NZ_WVUH01000329.1"/>
</dbReference>
<dbReference type="Proteomes" id="UP000823521">
    <property type="component" value="Unassembled WGS sequence"/>
</dbReference>
<accession>A0ABS3VYN3</accession>
<comment type="caution">
    <text evidence="2">The sequence shown here is derived from an EMBL/GenBank/DDBJ whole genome shotgun (WGS) entry which is preliminary data.</text>
</comment>
<feature type="non-terminal residue" evidence="2">
    <location>
        <position position="556"/>
    </location>
</feature>
<evidence type="ECO:0000313" key="2">
    <source>
        <dbReference type="EMBL" id="MBO4209647.1"/>
    </source>
</evidence>
<dbReference type="EMBL" id="WVUH01000329">
    <property type="protein sequence ID" value="MBO4209647.1"/>
    <property type="molecule type" value="Genomic_DNA"/>
</dbReference>
<feature type="region of interest" description="Disordered" evidence="1">
    <location>
        <begin position="1"/>
        <end position="23"/>
    </location>
</feature>
<reference evidence="2 3" key="1">
    <citation type="submission" date="2019-12" db="EMBL/GenBank/DDBJ databases">
        <title>Whole genome sequencing of endophytic Actinobacterium Micromonospora sp. MPMI6T.</title>
        <authorList>
            <person name="Evv R."/>
            <person name="Podile A.R."/>
        </authorList>
    </citation>
    <scope>NUCLEOTIDE SEQUENCE [LARGE SCALE GENOMIC DNA]</scope>
    <source>
        <strain evidence="2 3">MPMI6</strain>
    </source>
</reference>
<gene>
    <name evidence="2" type="ORF">GSF22_27190</name>
</gene>
<sequence length="556" mass="57505">MGLTDTGDGLVDGPATLPRIEQPPAWRTRRGYHRPERDLLTKVATGEWLEFAAEEGPDLTVMRDWGPERTVRAGVLYQVLADPDGPPVHAKGLRLRGVRITGPLNLEYAQLRCPLILDACYLDAPEPVNLHGAKVPGLAMTRCYLTTGLAAEGIEVKQGIDLTGSVLHGPLILSGADITGRLDCSGAQLKGRDDSGNALVADDLKVSAGIQCNDGFTAAGAVRLNSADIAGNVDFTEARLAGRNDEGVALWADGIRVKGSLLFERLIVTAGAVRMVGADIAVQLNCPGAKLAGRDDDGIAFAIDFIKVGAGLFLNGDFVAEGTVCLSEANVTGDIVGAGARFAATQGYALVAMRIRVEGNINLGETQIVGGAVNIRGADIKGSLSLSSAKILGRDDDGDALVADFSSIGSGAFLRNVVVGGGLRLAEAGLVGDLDLSGGHFESARGAAVFGARLKVDGDLLLTGGIVESGCVDLVGAEIRGMLRCTNVKFSGSNQDGAALVGRQMRLGGDLLLDGNCVAHGQVDLYEMQVAGDVKFGGVTIGSITGCALDVGRARV</sequence>
<feature type="compositionally biased region" description="Low complexity" evidence="1">
    <location>
        <begin position="1"/>
        <end position="13"/>
    </location>
</feature>
<evidence type="ECO:0000256" key="1">
    <source>
        <dbReference type="SAM" id="MobiDB-lite"/>
    </source>
</evidence>
<evidence type="ECO:0000313" key="3">
    <source>
        <dbReference type="Proteomes" id="UP000823521"/>
    </source>
</evidence>
<protein>
    <submittedName>
        <fullName evidence="2">Uncharacterized protein</fullName>
    </submittedName>
</protein>
<keyword evidence="3" id="KW-1185">Reference proteome</keyword>
<organism evidence="2 3">
    <name type="scientific">Micromonospora echinofusca</name>
    <dbReference type="NCBI Taxonomy" id="47858"/>
    <lineage>
        <taxon>Bacteria</taxon>
        <taxon>Bacillati</taxon>
        <taxon>Actinomycetota</taxon>
        <taxon>Actinomycetes</taxon>
        <taxon>Micromonosporales</taxon>
        <taxon>Micromonosporaceae</taxon>
        <taxon>Micromonospora</taxon>
    </lineage>
</organism>